<organism evidence="3 4">
    <name type="scientific">Pseudopithomyces chartarum</name>
    <dbReference type="NCBI Taxonomy" id="1892770"/>
    <lineage>
        <taxon>Eukaryota</taxon>
        <taxon>Fungi</taxon>
        <taxon>Dikarya</taxon>
        <taxon>Ascomycota</taxon>
        <taxon>Pezizomycotina</taxon>
        <taxon>Dothideomycetes</taxon>
        <taxon>Pleosporomycetidae</taxon>
        <taxon>Pleosporales</taxon>
        <taxon>Massarineae</taxon>
        <taxon>Didymosphaeriaceae</taxon>
        <taxon>Pseudopithomyces</taxon>
    </lineage>
</organism>
<dbReference type="PANTHER" id="PTHR32268">
    <property type="entry name" value="HOMOSERINE O-ACETYLTRANSFERASE"/>
    <property type="match status" value="1"/>
</dbReference>
<dbReference type="EMBL" id="WVTA01000015">
    <property type="protein sequence ID" value="KAK3202041.1"/>
    <property type="molecule type" value="Genomic_DNA"/>
</dbReference>
<dbReference type="InterPro" id="IPR029058">
    <property type="entry name" value="AB_hydrolase_fold"/>
</dbReference>
<evidence type="ECO:0000313" key="4">
    <source>
        <dbReference type="Proteomes" id="UP001280581"/>
    </source>
</evidence>
<dbReference type="SUPFAM" id="SSF53474">
    <property type="entry name" value="alpha/beta-Hydrolases"/>
    <property type="match status" value="1"/>
</dbReference>
<gene>
    <name evidence="3" type="ORF">GRF29_164g1572715</name>
</gene>
<evidence type="ECO:0000256" key="1">
    <source>
        <dbReference type="ARBA" id="ARBA00006886"/>
    </source>
</evidence>
<sequence length="317" mass="35502">MPESSPQTQYYTLTNFKFTNGDTLPNLKLAYQILNPQNEKIAIVHTCFKGRLSTTLTHASGALRNHKIILIALLGNGESSSPFNTPDFPASIEYMDCVRAQHQLLTQELNIQAVDVMLGFSMGGQITYHWVAMYPDFVSKAVIVCSSARTSRHNFQFLEGPRAGLENARDEESGKLAFGKAYSAWLTSAEWFDEEMYKEMGAQSHEEWDRNVMSSYGDWSGKDLLAMLGMWQRGDITRCVGEGNGDLETALGSIRAKVLLMPCETDQYFRPYVSERERKQLKNATVAVVPSIWGHIVGGGADKKATKWMDDQISSFI</sequence>
<comment type="similarity">
    <text evidence="1">Belongs to the AB hydrolase superfamily. MetX family.</text>
</comment>
<reference evidence="3 4" key="1">
    <citation type="submission" date="2021-02" db="EMBL/GenBank/DDBJ databases">
        <title>Genome assembly of Pseudopithomyces chartarum.</title>
        <authorList>
            <person name="Jauregui R."/>
            <person name="Singh J."/>
            <person name="Voisey C."/>
        </authorList>
    </citation>
    <scope>NUCLEOTIDE SEQUENCE [LARGE SCALE GENOMIC DNA]</scope>
    <source>
        <strain evidence="3 4">AGR01</strain>
    </source>
</reference>
<dbReference type="PANTHER" id="PTHR32268:SF15">
    <property type="entry name" value="HOMOSERINE ACETYLTRANSFERASE FAMILY PROTEIN (AFU_ORTHOLOGUE AFUA_1G15350)"/>
    <property type="match status" value="1"/>
</dbReference>
<dbReference type="InterPro" id="IPR008220">
    <property type="entry name" value="HAT_MetX-like"/>
</dbReference>
<comment type="caution">
    <text evidence="3">The sequence shown here is derived from an EMBL/GenBank/DDBJ whole genome shotgun (WGS) entry which is preliminary data.</text>
</comment>
<dbReference type="AlphaFoldDB" id="A0AAN6RDY1"/>
<protein>
    <recommendedName>
        <fullName evidence="2">AB hydrolase-1 domain-containing protein</fullName>
    </recommendedName>
</protein>
<evidence type="ECO:0000259" key="2">
    <source>
        <dbReference type="Pfam" id="PF00561"/>
    </source>
</evidence>
<accession>A0AAN6RDY1</accession>
<keyword evidence="4" id="KW-1185">Reference proteome</keyword>
<proteinExistence type="inferred from homology"/>
<dbReference type="InterPro" id="IPR000073">
    <property type="entry name" value="AB_hydrolase_1"/>
</dbReference>
<dbReference type="GO" id="GO:0016747">
    <property type="term" value="F:acyltransferase activity, transferring groups other than amino-acyl groups"/>
    <property type="evidence" value="ECO:0007669"/>
    <property type="project" value="InterPro"/>
</dbReference>
<feature type="domain" description="AB hydrolase-1" evidence="2">
    <location>
        <begin position="65"/>
        <end position="289"/>
    </location>
</feature>
<dbReference type="Pfam" id="PF00561">
    <property type="entry name" value="Abhydrolase_1"/>
    <property type="match status" value="1"/>
</dbReference>
<evidence type="ECO:0000313" key="3">
    <source>
        <dbReference type="EMBL" id="KAK3202041.1"/>
    </source>
</evidence>
<dbReference type="Gene3D" id="3.40.50.1820">
    <property type="entry name" value="alpha/beta hydrolase"/>
    <property type="match status" value="1"/>
</dbReference>
<dbReference type="Proteomes" id="UP001280581">
    <property type="component" value="Unassembled WGS sequence"/>
</dbReference>
<name>A0AAN6RDY1_9PLEO</name>